<sequence length="120" mass="13152">MSSLNCKASKCVYNHSGSCNADYINISGKYSHISDETCCNTFKETTLKNTFSNINNVGIFNGVKQMFNSNITSLSPSVYCDASNCYYNKEGACVAENISVAGQKARTLDETNCETFVEAY</sequence>
<dbReference type="Proteomes" id="UP000190476">
    <property type="component" value="Chromosome I"/>
</dbReference>
<dbReference type="AlphaFoldDB" id="A0A1U6JRC3"/>
<evidence type="ECO:0000313" key="2">
    <source>
        <dbReference type="EMBL" id="SLK22657.1"/>
    </source>
</evidence>
<gene>
    <name evidence="2" type="ORF">CCH01_25010</name>
</gene>
<dbReference type="InterPro" id="IPR011437">
    <property type="entry name" value="DUF1540"/>
</dbReference>
<dbReference type="RefSeq" id="WP_161493129.1">
    <property type="nucleotide sequence ID" value="NZ_CBML010000001.1"/>
</dbReference>
<feature type="domain" description="DUF1540" evidence="1">
    <location>
        <begin position="78"/>
        <end position="116"/>
    </location>
</feature>
<feature type="domain" description="DUF1540" evidence="1">
    <location>
        <begin position="5"/>
        <end position="42"/>
    </location>
</feature>
<dbReference type="EMBL" id="LT799839">
    <property type="protein sequence ID" value="SLK22657.1"/>
    <property type="molecule type" value="Genomic_DNA"/>
</dbReference>
<keyword evidence="3" id="KW-1185">Reference proteome</keyword>
<evidence type="ECO:0000259" key="1">
    <source>
        <dbReference type="Pfam" id="PF07561"/>
    </source>
</evidence>
<proteinExistence type="predicted"/>
<organism evidence="2 3">
    <name type="scientific">Clostridium chauvoei JF4335</name>
    <dbReference type="NCBI Taxonomy" id="1351755"/>
    <lineage>
        <taxon>Bacteria</taxon>
        <taxon>Bacillati</taxon>
        <taxon>Bacillota</taxon>
        <taxon>Clostridia</taxon>
        <taxon>Eubacteriales</taxon>
        <taxon>Clostridiaceae</taxon>
        <taxon>Clostridium</taxon>
    </lineage>
</organism>
<dbReference type="STRING" id="1351755.CCH01_25010"/>
<evidence type="ECO:0000313" key="3">
    <source>
        <dbReference type="Proteomes" id="UP000190476"/>
    </source>
</evidence>
<dbReference type="Pfam" id="PF07561">
    <property type="entry name" value="DUF1540"/>
    <property type="match status" value="2"/>
</dbReference>
<name>A0A1U6JRC3_9CLOT</name>
<accession>A0A1U6JRC3</accession>
<reference evidence="3" key="1">
    <citation type="submission" date="2017-03" db="EMBL/GenBank/DDBJ databases">
        <authorList>
            <person name="Falquet L."/>
            <person name="Falquet L."/>
        </authorList>
    </citation>
    <scope>NUCLEOTIDE SEQUENCE [LARGE SCALE GENOMIC DNA]</scope>
</reference>
<protein>
    <recommendedName>
        <fullName evidence="1">DUF1540 domain-containing protein</fullName>
    </recommendedName>
</protein>